<sequence length="205" mass="22510">MGPVTSLPMKGLYGLATKDRKTTLLRSSFPLKTCLSHLPLVIFLMLTGCSALPGGGKDITSETVIERVSVDEQAMLAMLNAYRRNNGQTGLILDTRLNEVSADMARHIAERDSMDTWQHSAFGLSQRLDKAGYANYAGAENLGSGYSSLSAAFEGWQGSPGHNKNLLNPYVTRVGIARVNRSDGKWRNFWVMTLSRPFEDGRPVL</sequence>
<name>A0A562TIJ9_9HYPH</name>
<protein>
    <submittedName>
        <fullName evidence="2">Cysteine-rich secretory protein family protein</fullName>
    </submittedName>
</protein>
<evidence type="ECO:0000313" key="3">
    <source>
        <dbReference type="Proteomes" id="UP000320593"/>
    </source>
</evidence>
<proteinExistence type="predicted"/>
<dbReference type="EMBL" id="VLLF01000001">
    <property type="protein sequence ID" value="TWI92726.1"/>
    <property type="molecule type" value="Genomic_DNA"/>
</dbReference>
<feature type="domain" description="SCP" evidence="1">
    <location>
        <begin position="76"/>
        <end position="192"/>
    </location>
</feature>
<comment type="caution">
    <text evidence="2">The sequence shown here is derived from an EMBL/GenBank/DDBJ whole genome shotgun (WGS) entry which is preliminary data.</text>
</comment>
<dbReference type="AlphaFoldDB" id="A0A562TIJ9"/>
<organism evidence="2 3">
    <name type="scientific">Roseibium hamelinense</name>
    <dbReference type="NCBI Taxonomy" id="150831"/>
    <lineage>
        <taxon>Bacteria</taxon>
        <taxon>Pseudomonadati</taxon>
        <taxon>Pseudomonadota</taxon>
        <taxon>Alphaproteobacteria</taxon>
        <taxon>Hyphomicrobiales</taxon>
        <taxon>Stappiaceae</taxon>
        <taxon>Roseibium</taxon>
    </lineage>
</organism>
<dbReference type="InterPro" id="IPR014044">
    <property type="entry name" value="CAP_dom"/>
</dbReference>
<dbReference type="CDD" id="cd05379">
    <property type="entry name" value="CAP_bacterial"/>
    <property type="match status" value="1"/>
</dbReference>
<accession>A0A562TIJ9</accession>
<dbReference type="PANTHER" id="PTHR31157:SF1">
    <property type="entry name" value="SCP DOMAIN-CONTAINING PROTEIN"/>
    <property type="match status" value="1"/>
</dbReference>
<evidence type="ECO:0000313" key="2">
    <source>
        <dbReference type="EMBL" id="TWI92726.1"/>
    </source>
</evidence>
<dbReference type="InterPro" id="IPR035940">
    <property type="entry name" value="CAP_sf"/>
</dbReference>
<evidence type="ECO:0000259" key="1">
    <source>
        <dbReference type="Pfam" id="PF00188"/>
    </source>
</evidence>
<dbReference type="SUPFAM" id="SSF55797">
    <property type="entry name" value="PR-1-like"/>
    <property type="match status" value="1"/>
</dbReference>
<dbReference type="Gene3D" id="3.40.33.10">
    <property type="entry name" value="CAP"/>
    <property type="match status" value="1"/>
</dbReference>
<gene>
    <name evidence="2" type="ORF">JM93_00272</name>
</gene>
<keyword evidence="3" id="KW-1185">Reference proteome</keyword>
<reference evidence="2 3" key="1">
    <citation type="submission" date="2019-07" db="EMBL/GenBank/DDBJ databases">
        <title>Genomic Encyclopedia of Archaeal and Bacterial Type Strains, Phase II (KMG-II): from individual species to whole genera.</title>
        <authorList>
            <person name="Goeker M."/>
        </authorList>
    </citation>
    <scope>NUCLEOTIDE SEQUENCE [LARGE SCALE GENOMIC DNA]</scope>
    <source>
        <strain evidence="2 3">ATCC BAA-252</strain>
    </source>
</reference>
<dbReference type="Proteomes" id="UP000320593">
    <property type="component" value="Unassembled WGS sequence"/>
</dbReference>
<dbReference type="Pfam" id="PF00188">
    <property type="entry name" value="CAP"/>
    <property type="match status" value="1"/>
</dbReference>
<dbReference type="PANTHER" id="PTHR31157">
    <property type="entry name" value="SCP DOMAIN-CONTAINING PROTEIN"/>
    <property type="match status" value="1"/>
</dbReference>